<dbReference type="GeneID" id="29125474"/>
<evidence type="ECO:0008006" key="3">
    <source>
        <dbReference type="Google" id="ProtNLM"/>
    </source>
</evidence>
<dbReference type="InterPro" id="IPR018775">
    <property type="entry name" value="RlaP"/>
</dbReference>
<name>A0A127AWL3_9CAUD</name>
<gene>
    <name evidence="1" type="ORF">SP15_298</name>
</gene>
<protein>
    <recommendedName>
        <fullName evidence="3">Nucleotidyltransferase</fullName>
    </recommendedName>
</protein>
<dbReference type="Pfam" id="PF10127">
    <property type="entry name" value="RlaP"/>
    <property type="match status" value="1"/>
</dbReference>
<evidence type="ECO:0000313" key="1">
    <source>
        <dbReference type="EMBL" id="AMM45106.1"/>
    </source>
</evidence>
<dbReference type="Proteomes" id="UP000203261">
    <property type="component" value="Segment"/>
</dbReference>
<sequence length="252" mass="30459">MRFKGHNVVFKAQVGSFLRNLNDKDSDVDEKIFVMPTFFELYESKVFKDRVLGDPDQEIHDIRKLEKLWYNSNLAYLDVLYSYNIEVFIDEFYEILQMKDKIVTMNLPQLFSSCMGMYNGQFKELTKPTSDRTNKMVQEYGYNPKKAMMGYHFLNFLEKFMEQGFKDYRRANWYEGTEREFMMDIKRGEFTMEEILGILHRKESEVKHYEEVYKSKKFDEETNNKMQRLLRSMVAKHTIQLVNEDNYYIKTN</sequence>
<proteinExistence type="predicted"/>
<dbReference type="OrthoDB" id="22886at10239"/>
<dbReference type="KEGG" id="vg:29125474"/>
<accession>A0A127AWL3</accession>
<keyword evidence="2" id="KW-1185">Reference proteome</keyword>
<dbReference type="RefSeq" id="YP_009302695.1">
    <property type="nucleotide sequence ID" value="NC_031245.1"/>
</dbReference>
<organism evidence="1 2">
    <name type="scientific">Bacillus phage SP-15</name>
    <dbReference type="NCBI Taxonomy" id="1792032"/>
    <lineage>
        <taxon>Viruses</taxon>
        <taxon>Duplodnaviria</taxon>
        <taxon>Heunggongvirae</taxon>
        <taxon>Uroviricota</taxon>
        <taxon>Caudoviricetes</taxon>
        <taxon>Thornevirus</taxon>
        <taxon>Thornevirus SP15</taxon>
    </lineage>
</organism>
<reference evidence="1 2" key="1">
    <citation type="submission" date="2015-08" db="EMBL/GenBank/DDBJ databases">
        <authorList>
            <person name="Babu N.S."/>
            <person name="Beckwith C.J."/>
            <person name="Beseler K.G."/>
            <person name="Brison A."/>
            <person name="Carone J.V."/>
            <person name="Caskin T.P."/>
            <person name="Diamond M."/>
            <person name="Durham M.E."/>
            <person name="Foxe J.M."/>
            <person name="Go M."/>
            <person name="Henderson B.A."/>
            <person name="Jones I.B."/>
            <person name="McGettigan J.A."/>
            <person name="Micheletti S.J."/>
            <person name="Nasrallah M.E."/>
            <person name="Ortiz D."/>
            <person name="Piller C.R."/>
            <person name="Privatt S.R."/>
            <person name="Schneider S.L."/>
            <person name="Sharp S."/>
            <person name="Smith T.C."/>
            <person name="Stanton J.D."/>
            <person name="Ullery H.E."/>
            <person name="Wilson R.J."/>
            <person name="Serrano M.G."/>
            <person name="Buck G."/>
            <person name="Lee V."/>
            <person name="Wang Y."/>
            <person name="Carvalho R."/>
            <person name="Voegtly L."/>
            <person name="Shi R."/>
            <person name="Duckworth R."/>
            <person name="Johnson A."/>
            <person name="Loviza R."/>
            <person name="Walstead R."/>
            <person name="Shah Z."/>
            <person name="Kiflezghi M."/>
            <person name="Wade K."/>
            <person name="Ball S.L."/>
            <person name="Bradley K.W."/>
            <person name="Asai D.J."/>
            <person name="Bowman C.A."/>
            <person name="Russell D.A."/>
            <person name="Pope W.H."/>
            <person name="Jacobs-Sera D."/>
            <person name="Hendrix R.W."/>
            <person name="Hatfull G.F."/>
        </authorList>
    </citation>
    <scope>NUCLEOTIDE SEQUENCE [LARGE SCALE GENOMIC DNA]</scope>
</reference>
<dbReference type="EMBL" id="KT624200">
    <property type="protein sequence ID" value="AMM45106.1"/>
    <property type="molecule type" value="Genomic_DNA"/>
</dbReference>
<evidence type="ECO:0000313" key="2">
    <source>
        <dbReference type="Proteomes" id="UP000203261"/>
    </source>
</evidence>